<gene>
    <name evidence="1" type="ORF">HZH68_008412</name>
</gene>
<sequence>MAILDKDQRLISSRETIITIVGINPENGKASIVSKKQSRERGPCTLPKCQHENGQVFVRSRAESLLQPAGSWWRYASASLSRSSTLSERCRNDDDVTYAVMRVEKSNSQLPCSAKRCD</sequence>
<reference evidence="1" key="1">
    <citation type="journal article" date="2020" name="G3 (Bethesda)">
        <title>High-Quality Assemblies for Three Invasive Social Wasps from the &lt;i&gt;Vespula&lt;/i&gt; Genus.</title>
        <authorList>
            <person name="Harrop T.W.R."/>
            <person name="Guhlin J."/>
            <person name="McLaughlin G.M."/>
            <person name="Permina E."/>
            <person name="Stockwell P."/>
            <person name="Gilligan J."/>
            <person name="Le Lec M.F."/>
            <person name="Gruber M.A.M."/>
            <person name="Quinn O."/>
            <person name="Lovegrove M."/>
            <person name="Duncan E.J."/>
            <person name="Remnant E.J."/>
            <person name="Van Eeckhoven J."/>
            <person name="Graham B."/>
            <person name="Knapp R.A."/>
            <person name="Langford K.W."/>
            <person name="Kronenberg Z."/>
            <person name="Press M.O."/>
            <person name="Eacker S.M."/>
            <person name="Wilson-Rankin E.E."/>
            <person name="Purcell J."/>
            <person name="Lester P.J."/>
            <person name="Dearden P.K."/>
        </authorList>
    </citation>
    <scope>NUCLEOTIDE SEQUENCE</scope>
    <source>
        <strain evidence="1">Linc-1</strain>
    </source>
</reference>
<dbReference type="EMBL" id="JACSDZ010000007">
    <property type="protein sequence ID" value="KAF7399820.1"/>
    <property type="molecule type" value="Genomic_DNA"/>
</dbReference>
<evidence type="ECO:0000313" key="1">
    <source>
        <dbReference type="EMBL" id="KAF7399820.1"/>
    </source>
</evidence>
<organism evidence="1 2">
    <name type="scientific">Vespula germanica</name>
    <name type="common">German yellow jacket</name>
    <name type="synonym">Paravespula germanica</name>
    <dbReference type="NCBI Taxonomy" id="30212"/>
    <lineage>
        <taxon>Eukaryota</taxon>
        <taxon>Metazoa</taxon>
        <taxon>Ecdysozoa</taxon>
        <taxon>Arthropoda</taxon>
        <taxon>Hexapoda</taxon>
        <taxon>Insecta</taxon>
        <taxon>Pterygota</taxon>
        <taxon>Neoptera</taxon>
        <taxon>Endopterygota</taxon>
        <taxon>Hymenoptera</taxon>
        <taxon>Apocrita</taxon>
        <taxon>Aculeata</taxon>
        <taxon>Vespoidea</taxon>
        <taxon>Vespidae</taxon>
        <taxon>Vespinae</taxon>
        <taxon>Vespula</taxon>
    </lineage>
</organism>
<comment type="caution">
    <text evidence="1">The sequence shown here is derived from an EMBL/GenBank/DDBJ whole genome shotgun (WGS) entry which is preliminary data.</text>
</comment>
<accession>A0A834K4P6</accession>
<keyword evidence="2" id="KW-1185">Reference proteome</keyword>
<dbReference type="Proteomes" id="UP000617340">
    <property type="component" value="Unassembled WGS sequence"/>
</dbReference>
<evidence type="ECO:0000313" key="2">
    <source>
        <dbReference type="Proteomes" id="UP000617340"/>
    </source>
</evidence>
<dbReference type="AlphaFoldDB" id="A0A834K4P6"/>
<protein>
    <submittedName>
        <fullName evidence="1">Uncharacterized protein</fullName>
    </submittedName>
</protein>
<name>A0A834K4P6_VESGE</name>
<proteinExistence type="predicted"/>